<keyword evidence="2" id="KW-1185">Reference proteome</keyword>
<organism evidence="1 2">
    <name type="scientific">Avena sativa</name>
    <name type="common">Oat</name>
    <dbReference type="NCBI Taxonomy" id="4498"/>
    <lineage>
        <taxon>Eukaryota</taxon>
        <taxon>Viridiplantae</taxon>
        <taxon>Streptophyta</taxon>
        <taxon>Embryophyta</taxon>
        <taxon>Tracheophyta</taxon>
        <taxon>Spermatophyta</taxon>
        <taxon>Magnoliopsida</taxon>
        <taxon>Liliopsida</taxon>
        <taxon>Poales</taxon>
        <taxon>Poaceae</taxon>
        <taxon>BOP clade</taxon>
        <taxon>Pooideae</taxon>
        <taxon>Poodae</taxon>
        <taxon>Poeae</taxon>
        <taxon>Poeae Chloroplast Group 1 (Aveneae type)</taxon>
        <taxon>Aveninae</taxon>
        <taxon>Avena</taxon>
    </lineage>
</organism>
<reference evidence="1" key="2">
    <citation type="submission" date="2025-09" db="UniProtKB">
        <authorList>
            <consortium name="EnsemblPlants"/>
        </authorList>
    </citation>
    <scope>IDENTIFICATION</scope>
</reference>
<sequence>MMKQQQQPPASSAAGSAVTVAVAGTGCEGEKKAPAINSELWHACAGPLVSLPPAGSLVVYFPQGHSEQVAASMQKDVDAHVPNYPSLPSKLICLLHNITLHADLETDEVYAQMTLQPVTSYGKEALQLSELALKQPRPQNEFFCKTLTASDTSTHGGFSVPRRSAEKIFPPLDFSMQPPAQEIQARDLHDNVWTFRHIYRGQPKRHLLTTGWSLFVSGKRLFAGDSVIFVRDERQQLLLGIRRANRQPTNISSSVLSSDSMHIGILAAAAHAAANNSPFTIFYNPRASPTEFVIPFAKYQKAVYSNQLSLGMRFRMMFETEELGTRRYMGTITGINDLDPVRWKNSQWRNLQVGWDESAAGERRNRVSIWEIEPVAAPFFICPPPFFGAKRPRQLDDESSEMENLLKRAMPWLGEEICIKDPQTQNTVMPGLSLVQWMNMNMQQSSSFANTAMQSEYLRSITNPSMQNIGSADLSRQLCLQNQLLQQNNMQFNTPKLPQQMQQNNDFSKAALPLNQLGGSAKSQEQTQDASNLQRQQQSMNFALPMSQGQTSLAQAQVLVQNQMQQQPHISQNQLPAVSQPLLSHQQQQQQQQQHQQEQHHQQQHQQQKFLQQQQQLLLQQQQLQQQQQQQLNKMPAQLSTLSNQQLQPDQQLQMQFLQKLQQQQQSFLSQPGVTLAQLPLIQEQQKLIMDMQQQLSNSHSLSQQQMMPQQSTKVPSQAAALPRPMQPDPQQKLPQKQAVPADSLEATVPPITSLKFSSANRSPLRMPGAMHSVVTEEIPSCSTSPSTANGNHLLQPVVGRDQYCSMINSEKAPQSTAPVSLPSSLDVVTGTPRVTKEFPKLNSNVKQNMMASKIPNAGASPQNFVNTTTPTAYLETASSATSVWLSQTDGLLHQNFPVSNFSQQQLFKDTSPDTAEVPSNNALFGIGNDGHVGFPLGTDDFLTNGIDAVKYQNHLSTDIDNNYRIPKDAQQEISSSMVSQSFGASDMAFNSIDSGINDGAFLNRTSWPPAPPLKRMRTFTKVYKRGAVGRSIDISQYAGYDELKHALARMFSIEGQLEERQRIGWKLVYRDHEDDILLLGDDPWEEFVNCVKCIRILSPQEVQQMSLDGDLGASVLPNQACSSSDGGGNVWKARCDQNSGNPSTGSYDQFE</sequence>
<reference evidence="1" key="1">
    <citation type="submission" date="2021-05" db="EMBL/GenBank/DDBJ databases">
        <authorList>
            <person name="Scholz U."/>
            <person name="Mascher M."/>
            <person name="Fiebig A."/>
        </authorList>
    </citation>
    <scope>NUCLEOTIDE SEQUENCE [LARGE SCALE GENOMIC DNA]</scope>
</reference>
<name>A0ACD5Z6Y4_AVESA</name>
<accession>A0ACD5Z6Y4</accession>
<dbReference type="EnsemblPlants" id="AVESA.00010b.r2.6CG1139810.1">
    <property type="protein sequence ID" value="AVESA.00010b.r2.6CG1139810.1.CDS"/>
    <property type="gene ID" value="AVESA.00010b.r2.6CG1139810"/>
</dbReference>
<dbReference type="Proteomes" id="UP001732700">
    <property type="component" value="Chromosome 6C"/>
</dbReference>
<evidence type="ECO:0000313" key="2">
    <source>
        <dbReference type="Proteomes" id="UP001732700"/>
    </source>
</evidence>
<evidence type="ECO:0000313" key="1">
    <source>
        <dbReference type="EnsemblPlants" id="AVESA.00010b.r2.6CG1139810.1.CDS"/>
    </source>
</evidence>
<protein>
    <submittedName>
        <fullName evidence="1">Uncharacterized protein</fullName>
    </submittedName>
</protein>
<proteinExistence type="predicted"/>